<dbReference type="PANTHER" id="PTHR24322:SF736">
    <property type="entry name" value="RETINOL DEHYDROGENASE 10"/>
    <property type="match status" value="1"/>
</dbReference>
<evidence type="ECO:0000256" key="3">
    <source>
        <dbReference type="ARBA" id="ARBA00022692"/>
    </source>
</evidence>
<evidence type="ECO:0000256" key="10">
    <source>
        <dbReference type="ARBA" id="ARBA00068717"/>
    </source>
</evidence>
<evidence type="ECO:0000313" key="15">
    <source>
        <dbReference type="Proteomes" id="UP000800039"/>
    </source>
</evidence>
<evidence type="ECO:0000256" key="4">
    <source>
        <dbReference type="ARBA" id="ARBA00022857"/>
    </source>
</evidence>
<name>A0A9P4GNL7_9PLEO</name>
<dbReference type="FunFam" id="3.40.50.720:FF:000131">
    <property type="entry name" value="Short-chain dehydrogenase/reductase 3"/>
    <property type="match status" value="1"/>
</dbReference>
<evidence type="ECO:0000256" key="8">
    <source>
        <dbReference type="ARBA" id="ARBA00023136"/>
    </source>
</evidence>
<evidence type="ECO:0000256" key="13">
    <source>
        <dbReference type="SAM" id="MobiDB-lite"/>
    </source>
</evidence>
<evidence type="ECO:0000256" key="11">
    <source>
        <dbReference type="ARBA" id="ARBA00082544"/>
    </source>
</evidence>
<comment type="subcellular location">
    <subcellularLocation>
        <location evidence="1">Membrane</location>
        <topology evidence="1">Multi-pass membrane protein</topology>
    </subcellularLocation>
</comment>
<comment type="similarity">
    <text evidence="2 12">Belongs to the short-chain dehydrogenases/reductases (SDR) family.</text>
</comment>
<dbReference type="EMBL" id="ML976615">
    <property type="protein sequence ID" value="KAF1848472.1"/>
    <property type="molecule type" value="Genomic_DNA"/>
</dbReference>
<sequence>MPIRSEWTLAREGVTGDTIARLLKLTVLNPVITLPLLLAAKYTTSGNILSEQHGTAFKCLKKLLGLGLLSSINSWLNDAVTNNWTNDVYVWSREVVVVTGGSDGIGKIVVRLLAEKGIKVAVLDVQELTYEAPPSVHFFKCDLSSPSSIASAASSIRSSLGNPTVLINNAGVARGKTILDTTEKDINLTFKVNTFAHYYLAQEFLPSMVEKNHGMVVTVASLAGYITASSLVDYAASKSAAVSFHEGLAAELITHYKAPKVRTVLMCQGYTRTALFEGFGGRALFPETVAEEIVKAVLSGKSKHLTLPEAAWAFAPRVRGFPLWMQYGMRKRMDHLMRVWKGRQVVQPSEVEGEGDSLAEDKKVSDSTVLVDGDSH</sequence>
<dbReference type="AlphaFoldDB" id="A0A9P4GNL7"/>
<keyword evidence="7" id="KW-0443">Lipid metabolism</keyword>
<dbReference type="PANTHER" id="PTHR24322">
    <property type="entry name" value="PKSB"/>
    <property type="match status" value="1"/>
</dbReference>
<evidence type="ECO:0000256" key="5">
    <source>
        <dbReference type="ARBA" id="ARBA00022989"/>
    </source>
</evidence>
<evidence type="ECO:0000313" key="14">
    <source>
        <dbReference type="EMBL" id="KAF1848472.1"/>
    </source>
</evidence>
<protein>
    <recommendedName>
        <fullName evidence="10">Short-chain dehydrogenase/reductase 3</fullName>
    </recommendedName>
    <alternativeName>
        <fullName evidence="11">Retinal short-chain dehydrogenase/reductase 1</fullName>
    </alternativeName>
</protein>
<dbReference type="InterPro" id="IPR036291">
    <property type="entry name" value="NAD(P)-bd_dom_sf"/>
</dbReference>
<dbReference type="GO" id="GO:0052650">
    <property type="term" value="F:all-trans-retinol dehydrogenase (NADP+) activity"/>
    <property type="evidence" value="ECO:0007669"/>
    <property type="project" value="UniProtKB-ARBA"/>
</dbReference>
<dbReference type="GeneID" id="63845357"/>
<feature type="region of interest" description="Disordered" evidence="13">
    <location>
        <begin position="350"/>
        <end position="376"/>
    </location>
</feature>
<proteinExistence type="inferred from homology"/>
<evidence type="ECO:0000256" key="1">
    <source>
        <dbReference type="ARBA" id="ARBA00004141"/>
    </source>
</evidence>
<evidence type="ECO:0000256" key="6">
    <source>
        <dbReference type="ARBA" id="ARBA00023002"/>
    </source>
</evidence>
<accession>A0A9P4GNL7</accession>
<dbReference type="PRINTS" id="PR00081">
    <property type="entry name" value="GDHRDH"/>
</dbReference>
<keyword evidence="8" id="KW-0472">Membrane</keyword>
<dbReference type="GO" id="GO:0016020">
    <property type="term" value="C:membrane"/>
    <property type="evidence" value="ECO:0007669"/>
    <property type="project" value="UniProtKB-SubCell"/>
</dbReference>
<dbReference type="Proteomes" id="UP000800039">
    <property type="component" value="Unassembled WGS sequence"/>
</dbReference>
<keyword evidence="15" id="KW-1185">Reference proteome</keyword>
<keyword evidence="5" id="KW-1133">Transmembrane helix</keyword>
<dbReference type="OrthoDB" id="10253736at2759"/>
<evidence type="ECO:0000256" key="7">
    <source>
        <dbReference type="ARBA" id="ARBA00023098"/>
    </source>
</evidence>
<dbReference type="PRINTS" id="PR00080">
    <property type="entry name" value="SDRFAMILY"/>
</dbReference>
<dbReference type="SUPFAM" id="SSF51735">
    <property type="entry name" value="NAD(P)-binding Rossmann-fold domains"/>
    <property type="match status" value="1"/>
</dbReference>
<gene>
    <name evidence="14" type="ORF">K460DRAFT_276298</name>
</gene>
<evidence type="ECO:0000256" key="2">
    <source>
        <dbReference type="ARBA" id="ARBA00006484"/>
    </source>
</evidence>
<dbReference type="RefSeq" id="XP_040791035.1">
    <property type="nucleotide sequence ID" value="XM_040928104.1"/>
</dbReference>
<keyword evidence="6" id="KW-0560">Oxidoreductase</keyword>
<dbReference type="InterPro" id="IPR020904">
    <property type="entry name" value="Sc_DH/Rdtase_CS"/>
</dbReference>
<keyword evidence="4" id="KW-0521">NADP</keyword>
<dbReference type="PROSITE" id="PS00061">
    <property type="entry name" value="ADH_SHORT"/>
    <property type="match status" value="1"/>
</dbReference>
<comment type="function">
    <text evidence="9">Catalyzes the reduction of all-trans-retinal to all-trans-retinol in the presence of NADPH.</text>
</comment>
<dbReference type="InterPro" id="IPR002347">
    <property type="entry name" value="SDR_fam"/>
</dbReference>
<comment type="caution">
    <text evidence="14">The sequence shown here is derived from an EMBL/GenBank/DDBJ whole genome shotgun (WGS) entry which is preliminary data.</text>
</comment>
<evidence type="ECO:0000256" key="9">
    <source>
        <dbReference type="ARBA" id="ARBA00059620"/>
    </source>
</evidence>
<evidence type="ECO:0000256" key="12">
    <source>
        <dbReference type="RuleBase" id="RU000363"/>
    </source>
</evidence>
<organism evidence="14 15">
    <name type="scientific">Cucurbitaria berberidis CBS 394.84</name>
    <dbReference type="NCBI Taxonomy" id="1168544"/>
    <lineage>
        <taxon>Eukaryota</taxon>
        <taxon>Fungi</taxon>
        <taxon>Dikarya</taxon>
        <taxon>Ascomycota</taxon>
        <taxon>Pezizomycotina</taxon>
        <taxon>Dothideomycetes</taxon>
        <taxon>Pleosporomycetidae</taxon>
        <taxon>Pleosporales</taxon>
        <taxon>Pleosporineae</taxon>
        <taxon>Cucurbitariaceae</taxon>
        <taxon>Cucurbitaria</taxon>
    </lineage>
</organism>
<dbReference type="Gene3D" id="3.40.50.720">
    <property type="entry name" value="NAD(P)-binding Rossmann-like Domain"/>
    <property type="match status" value="1"/>
</dbReference>
<keyword evidence="3" id="KW-0812">Transmembrane</keyword>
<reference evidence="14" key="1">
    <citation type="submission" date="2020-01" db="EMBL/GenBank/DDBJ databases">
        <authorList>
            <consortium name="DOE Joint Genome Institute"/>
            <person name="Haridas S."/>
            <person name="Albert R."/>
            <person name="Binder M."/>
            <person name="Bloem J."/>
            <person name="Labutti K."/>
            <person name="Salamov A."/>
            <person name="Andreopoulos B."/>
            <person name="Baker S.E."/>
            <person name="Barry K."/>
            <person name="Bills G."/>
            <person name="Bluhm B.H."/>
            <person name="Cannon C."/>
            <person name="Castanera R."/>
            <person name="Culley D.E."/>
            <person name="Daum C."/>
            <person name="Ezra D."/>
            <person name="Gonzalez J.B."/>
            <person name="Henrissat B."/>
            <person name="Kuo A."/>
            <person name="Liang C."/>
            <person name="Lipzen A."/>
            <person name="Lutzoni F."/>
            <person name="Magnuson J."/>
            <person name="Mondo S."/>
            <person name="Nolan M."/>
            <person name="Ohm R."/>
            <person name="Pangilinan J."/>
            <person name="Park H.-J."/>
            <person name="Ramirez L."/>
            <person name="Alfaro M."/>
            <person name="Sun H."/>
            <person name="Tritt A."/>
            <person name="Yoshinaga Y."/>
            <person name="Zwiers L.-H."/>
            <person name="Turgeon B.G."/>
            <person name="Goodwin S.B."/>
            <person name="Spatafora J.W."/>
            <person name="Crous P.W."/>
            <person name="Grigoriev I.V."/>
        </authorList>
    </citation>
    <scope>NUCLEOTIDE SEQUENCE</scope>
    <source>
        <strain evidence="14">CBS 394.84</strain>
    </source>
</reference>
<dbReference type="Pfam" id="PF00106">
    <property type="entry name" value="adh_short"/>
    <property type="match status" value="1"/>
</dbReference>